<feature type="region of interest" description="Disordered" evidence="1">
    <location>
        <begin position="34"/>
        <end position="111"/>
    </location>
</feature>
<evidence type="ECO:0000313" key="3">
    <source>
        <dbReference type="Proteomes" id="UP000004221"/>
    </source>
</evidence>
<keyword evidence="3" id="KW-1185">Reference proteome</keyword>
<feature type="compositionally biased region" description="Basic and acidic residues" evidence="1">
    <location>
        <begin position="88"/>
        <end position="104"/>
    </location>
</feature>
<protein>
    <submittedName>
        <fullName evidence="2">Uncharacterized protein</fullName>
    </submittedName>
</protein>
<gene>
    <name evidence="2" type="ORF">NITHO_2960003</name>
</gene>
<comment type="caution">
    <text evidence="2">The sequence shown here is derived from an EMBL/GenBank/DDBJ whole genome shotgun (WGS) entry which is preliminary data.</text>
</comment>
<dbReference type="AlphaFoldDB" id="I4EH19"/>
<sequence length="111" mass="12263">MRLRPPRPRPDYIWETLGENALRAAPVGTAEATSLEAQADRTRPPWQIGQGPFVMAMQPRGPAPTLRADSGSTNRHDHQSEALGFDDELPKAEAAEVREETDKVHARKLLG</sequence>
<reference evidence="2 3" key="1">
    <citation type="journal article" date="2012" name="ISME J.">
        <title>Nitrification expanded: discovery, physiology and genomics of a nitrite-oxidizing bacterium from the phylum Chloroflexi.</title>
        <authorList>
            <person name="Sorokin D.Y."/>
            <person name="Lucker S."/>
            <person name="Vejmelkova D."/>
            <person name="Kostrikina N.A."/>
            <person name="Kleerebezem R."/>
            <person name="Rijpstra W.I."/>
            <person name="Damste J.S."/>
            <person name="Le Paslier D."/>
            <person name="Muyzer G."/>
            <person name="Wagner M."/>
            <person name="van Loosdrecht M.C."/>
            <person name="Daims H."/>
        </authorList>
    </citation>
    <scope>NUCLEOTIDE SEQUENCE [LARGE SCALE GENOMIC DNA]</scope>
    <source>
        <strain evidence="3">none</strain>
    </source>
</reference>
<dbReference type="Proteomes" id="UP000004221">
    <property type="component" value="Unassembled WGS sequence"/>
</dbReference>
<organism evidence="2 3">
    <name type="scientific">Nitrolancea hollandica Lb</name>
    <dbReference type="NCBI Taxonomy" id="1129897"/>
    <lineage>
        <taxon>Bacteria</taxon>
        <taxon>Pseudomonadati</taxon>
        <taxon>Thermomicrobiota</taxon>
        <taxon>Thermomicrobia</taxon>
        <taxon>Sphaerobacterales</taxon>
        <taxon>Sphaerobacterineae</taxon>
        <taxon>Sphaerobacteraceae</taxon>
        <taxon>Nitrolancea</taxon>
    </lineage>
</organism>
<name>I4EH19_9BACT</name>
<evidence type="ECO:0000256" key="1">
    <source>
        <dbReference type="SAM" id="MobiDB-lite"/>
    </source>
</evidence>
<accession>I4EH19</accession>
<proteinExistence type="predicted"/>
<dbReference type="EMBL" id="CAGS01000219">
    <property type="protein sequence ID" value="CCF83981.1"/>
    <property type="molecule type" value="Genomic_DNA"/>
</dbReference>
<evidence type="ECO:0000313" key="2">
    <source>
        <dbReference type="EMBL" id="CCF83981.1"/>
    </source>
</evidence>